<dbReference type="FunFam" id="3.40.50.1000:FF:000055">
    <property type="entry name" value="Haloacid dehalogenase-like hydrolase family protein"/>
    <property type="match status" value="1"/>
</dbReference>
<dbReference type="Gene3D" id="3.40.50.1000">
    <property type="entry name" value="HAD superfamily/HAD-like"/>
    <property type="match status" value="1"/>
</dbReference>
<keyword evidence="2" id="KW-1185">Reference proteome</keyword>
<dbReference type="SFLD" id="SFLDS00003">
    <property type="entry name" value="Haloacid_Dehalogenase"/>
    <property type="match status" value="1"/>
</dbReference>
<dbReference type="SUPFAM" id="SSF56784">
    <property type="entry name" value="HAD-like"/>
    <property type="match status" value="1"/>
</dbReference>
<dbReference type="Proteomes" id="UP001200034">
    <property type="component" value="Unassembled WGS sequence"/>
</dbReference>
<dbReference type="InterPro" id="IPR036412">
    <property type="entry name" value="HAD-like_sf"/>
</dbReference>
<dbReference type="SFLD" id="SFLDG01135">
    <property type="entry name" value="C1.5.6:_HAD__Beta-PGM__Phospha"/>
    <property type="match status" value="1"/>
</dbReference>
<gene>
    <name evidence="1" type="ORF">KR093_007226</name>
</gene>
<reference evidence="1" key="1">
    <citation type="journal article" date="2021" name="Mol. Ecol. Resour.">
        <title>Phylogenomic analyses of the genus Drosophila reveals genomic signals of climate adaptation.</title>
        <authorList>
            <person name="Li F."/>
            <person name="Rane R.V."/>
            <person name="Luria V."/>
            <person name="Xiong Z."/>
            <person name="Chen J."/>
            <person name="Li Z."/>
            <person name="Catullo R.A."/>
            <person name="Griffin P.C."/>
            <person name="Schiffer M."/>
            <person name="Pearce S."/>
            <person name="Lee S.F."/>
            <person name="McElroy K."/>
            <person name="Stocker A."/>
            <person name="Shirriffs J."/>
            <person name="Cockerell F."/>
            <person name="Coppin C."/>
            <person name="Sgro C.M."/>
            <person name="Karger A."/>
            <person name="Cain J.W."/>
            <person name="Weber J.A."/>
            <person name="Santpere G."/>
            <person name="Kirschner M.W."/>
            <person name="Hoffmann A.A."/>
            <person name="Oakeshott J.G."/>
            <person name="Zhang G."/>
        </authorList>
    </citation>
    <scope>NUCLEOTIDE SEQUENCE</scope>
    <source>
        <strain evidence="1">BGI-SZ-2011g</strain>
    </source>
</reference>
<dbReference type="InterPro" id="IPR023214">
    <property type="entry name" value="HAD_sf"/>
</dbReference>
<dbReference type="PANTHER" id="PTHR18901:SF38">
    <property type="entry name" value="PSEUDOURIDINE-5'-PHOSPHATASE"/>
    <property type="match status" value="1"/>
</dbReference>
<proteinExistence type="predicted"/>
<evidence type="ECO:0000313" key="1">
    <source>
        <dbReference type="EMBL" id="KAH8377803.1"/>
    </source>
</evidence>
<dbReference type="SFLD" id="SFLDG01129">
    <property type="entry name" value="C1.5:_HAD__Beta-PGM__Phosphata"/>
    <property type="match status" value="1"/>
</dbReference>
<dbReference type="InterPro" id="IPR041492">
    <property type="entry name" value="HAD_2"/>
</dbReference>
<dbReference type="PANTHER" id="PTHR18901">
    <property type="entry name" value="2-DEOXYGLUCOSE-6-PHOSPHATE PHOSPHATASE 2"/>
    <property type="match status" value="1"/>
</dbReference>
<dbReference type="InterPro" id="IPR006439">
    <property type="entry name" value="HAD-SF_hydro_IA"/>
</dbReference>
<dbReference type="AlphaFoldDB" id="A0AAD4K5I2"/>
<evidence type="ECO:0000313" key="2">
    <source>
        <dbReference type="Proteomes" id="UP001200034"/>
    </source>
</evidence>
<accession>A0AAD4K5I2</accession>
<organism evidence="1 2">
    <name type="scientific">Drosophila rubida</name>
    <dbReference type="NCBI Taxonomy" id="30044"/>
    <lineage>
        <taxon>Eukaryota</taxon>
        <taxon>Metazoa</taxon>
        <taxon>Ecdysozoa</taxon>
        <taxon>Arthropoda</taxon>
        <taxon>Hexapoda</taxon>
        <taxon>Insecta</taxon>
        <taxon>Pterygota</taxon>
        <taxon>Neoptera</taxon>
        <taxon>Endopterygota</taxon>
        <taxon>Diptera</taxon>
        <taxon>Brachycera</taxon>
        <taxon>Muscomorpha</taxon>
        <taxon>Ephydroidea</taxon>
        <taxon>Drosophilidae</taxon>
        <taxon>Drosophila</taxon>
    </lineage>
</organism>
<dbReference type="Gene3D" id="1.10.150.240">
    <property type="entry name" value="Putative phosphatase, domain 2"/>
    <property type="match status" value="1"/>
</dbReference>
<sequence>MTPEKCLQRVTHCIFDNDGTLMDTEKQYETAVSNLLRPYGKTYSYDLKMQCMGKPTKVSTRFLIDELKLPIDADTFEQMFNDEVHRQMSNVGLMPGVKDLLVHLHRHHVPMCVATSADRKVFVHKASSHCQLMAAFRHFVCGDDAELVHGKPSPDIFLLAASRFKPRPKPQCCLVFEDSPIGLQAALAAGMQVAMIPDPRVPEEKTKGATLVLPTIAAFQPELFGLPPYDHCDPFTFG</sequence>
<protein>
    <recommendedName>
        <fullName evidence="3">Pseudouridine-5'-phosphatase</fullName>
    </recommendedName>
</protein>
<dbReference type="Pfam" id="PF13419">
    <property type="entry name" value="HAD_2"/>
    <property type="match status" value="1"/>
</dbReference>
<dbReference type="InterPro" id="IPR023198">
    <property type="entry name" value="PGP-like_dom2"/>
</dbReference>
<dbReference type="EMBL" id="JAJJHW010001127">
    <property type="protein sequence ID" value="KAH8377803.1"/>
    <property type="molecule type" value="Genomic_DNA"/>
</dbReference>
<name>A0AAD4K5I2_9MUSC</name>
<dbReference type="NCBIfam" id="TIGR01509">
    <property type="entry name" value="HAD-SF-IA-v3"/>
    <property type="match status" value="1"/>
</dbReference>
<comment type="caution">
    <text evidence="1">The sequence shown here is derived from an EMBL/GenBank/DDBJ whole genome shotgun (WGS) entry which is preliminary data.</text>
</comment>
<evidence type="ECO:0008006" key="3">
    <source>
        <dbReference type="Google" id="ProtNLM"/>
    </source>
</evidence>
<dbReference type="GO" id="GO:0016791">
    <property type="term" value="F:phosphatase activity"/>
    <property type="evidence" value="ECO:0007669"/>
    <property type="project" value="TreeGrafter"/>
</dbReference>